<evidence type="ECO:0000256" key="1">
    <source>
        <dbReference type="ARBA" id="ARBA00001971"/>
    </source>
</evidence>
<reference evidence="7" key="1">
    <citation type="submission" date="2021-06" db="EMBL/GenBank/DDBJ databases">
        <title>Comparative genomics, transcriptomics and evolutionary studies reveal genomic signatures of adaptation to plant cell wall in hemibiotrophic fungi.</title>
        <authorList>
            <consortium name="DOE Joint Genome Institute"/>
            <person name="Baroncelli R."/>
            <person name="Diaz J.F."/>
            <person name="Benocci T."/>
            <person name="Peng M."/>
            <person name="Battaglia E."/>
            <person name="Haridas S."/>
            <person name="Andreopoulos W."/>
            <person name="Labutti K."/>
            <person name="Pangilinan J."/>
            <person name="Floch G.L."/>
            <person name="Makela M.R."/>
            <person name="Henrissat B."/>
            <person name="Grigoriev I.V."/>
            <person name="Crouch J.A."/>
            <person name="De Vries R.P."/>
            <person name="Sukno S.A."/>
            <person name="Thon M.R."/>
        </authorList>
    </citation>
    <scope>NUCLEOTIDE SEQUENCE</scope>
    <source>
        <strain evidence="7">CBS 102054</strain>
    </source>
</reference>
<organism evidence="7 8">
    <name type="scientific">Colletotrichum phormii</name>
    <dbReference type="NCBI Taxonomy" id="359342"/>
    <lineage>
        <taxon>Eukaryota</taxon>
        <taxon>Fungi</taxon>
        <taxon>Dikarya</taxon>
        <taxon>Ascomycota</taxon>
        <taxon>Pezizomycotina</taxon>
        <taxon>Sordariomycetes</taxon>
        <taxon>Hypocreomycetidae</taxon>
        <taxon>Glomerellales</taxon>
        <taxon>Glomerellaceae</taxon>
        <taxon>Colletotrichum</taxon>
        <taxon>Colletotrichum acutatum species complex</taxon>
    </lineage>
</organism>
<accession>A0AAJ0EM18</accession>
<dbReference type="RefSeq" id="XP_060450062.1">
    <property type="nucleotide sequence ID" value="XM_060589732.1"/>
</dbReference>
<evidence type="ECO:0000313" key="7">
    <source>
        <dbReference type="EMBL" id="KAK1641455.1"/>
    </source>
</evidence>
<evidence type="ECO:0000313" key="8">
    <source>
        <dbReference type="Proteomes" id="UP001243989"/>
    </source>
</evidence>
<keyword evidence="4" id="KW-0479">Metal-binding</keyword>
<dbReference type="GO" id="GO:0016705">
    <property type="term" value="F:oxidoreductase activity, acting on paired donors, with incorporation or reduction of molecular oxygen"/>
    <property type="evidence" value="ECO:0007669"/>
    <property type="project" value="InterPro"/>
</dbReference>
<dbReference type="AlphaFoldDB" id="A0AAJ0EM18"/>
<dbReference type="InterPro" id="IPR036396">
    <property type="entry name" value="Cyt_P450_sf"/>
</dbReference>
<protein>
    <submittedName>
        <fullName evidence="7">Uncharacterized protein</fullName>
    </submittedName>
</protein>
<dbReference type="Proteomes" id="UP001243989">
    <property type="component" value="Unassembled WGS sequence"/>
</dbReference>
<keyword evidence="6" id="KW-0472">Membrane</keyword>
<feature type="transmembrane region" description="Helical" evidence="6">
    <location>
        <begin position="12"/>
        <end position="29"/>
    </location>
</feature>
<comment type="caution">
    <text evidence="7">The sequence shown here is derived from an EMBL/GenBank/DDBJ whole genome shotgun (WGS) entry which is preliminary data.</text>
</comment>
<proteinExistence type="inferred from homology"/>
<keyword evidence="3" id="KW-0349">Heme</keyword>
<dbReference type="GO" id="GO:0020037">
    <property type="term" value="F:heme binding"/>
    <property type="evidence" value="ECO:0007669"/>
    <property type="project" value="InterPro"/>
</dbReference>
<sequence length="173" mass="19617">MDIKNSFNVTNGSIAVFILAVTFVLKLVIDSRQARLSQIPGPWLARYTDLYAVYLAWRTGRSSPKESIMNDLRDKYGDVVRLGPRSVTVFDPSAVPVIYGVRSRKPFRQSGVTTSLLSIQDEALHSRYRRLVSNAYSLTSLKAYEPYVDELIAKFVEICNSHIEEKKALDLNR</sequence>
<evidence type="ECO:0000256" key="4">
    <source>
        <dbReference type="ARBA" id="ARBA00022723"/>
    </source>
</evidence>
<dbReference type="GeneID" id="85474594"/>
<keyword evidence="8" id="KW-1185">Reference proteome</keyword>
<evidence type="ECO:0000256" key="5">
    <source>
        <dbReference type="ARBA" id="ARBA00023004"/>
    </source>
</evidence>
<evidence type="ECO:0000256" key="2">
    <source>
        <dbReference type="ARBA" id="ARBA00010617"/>
    </source>
</evidence>
<dbReference type="GO" id="GO:0004497">
    <property type="term" value="F:monooxygenase activity"/>
    <property type="evidence" value="ECO:0007669"/>
    <property type="project" value="InterPro"/>
</dbReference>
<dbReference type="Gene3D" id="1.10.630.10">
    <property type="entry name" value="Cytochrome P450"/>
    <property type="match status" value="1"/>
</dbReference>
<dbReference type="InterPro" id="IPR050121">
    <property type="entry name" value="Cytochrome_P450_monoxygenase"/>
</dbReference>
<evidence type="ECO:0000256" key="6">
    <source>
        <dbReference type="SAM" id="Phobius"/>
    </source>
</evidence>
<name>A0AAJ0EM18_9PEZI</name>
<dbReference type="PANTHER" id="PTHR24305:SF232">
    <property type="entry name" value="P450, PUTATIVE (EUROFUNG)-RELATED"/>
    <property type="match status" value="1"/>
</dbReference>
<dbReference type="EMBL" id="JAHMHQ010000003">
    <property type="protein sequence ID" value="KAK1641455.1"/>
    <property type="molecule type" value="Genomic_DNA"/>
</dbReference>
<comment type="similarity">
    <text evidence="2">Belongs to the cytochrome P450 family.</text>
</comment>
<keyword evidence="5" id="KW-0408">Iron</keyword>
<evidence type="ECO:0000256" key="3">
    <source>
        <dbReference type="ARBA" id="ARBA00022617"/>
    </source>
</evidence>
<dbReference type="SUPFAM" id="SSF48264">
    <property type="entry name" value="Cytochrome P450"/>
    <property type="match status" value="1"/>
</dbReference>
<comment type="cofactor">
    <cofactor evidence="1">
        <name>heme</name>
        <dbReference type="ChEBI" id="CHEBI:30413"/>
    </cofactor>
</comment>
<dbReference type="GO" id="GO:0005506">
    <property type="term" value="F:iron ion binding"/>
    <property type="evidence" value="ECO:0007669"/>
    <property type="project" value="InterPro"/>
</dbReference>
<keyword evidence="6" id="KW-0812">Transmembrane</keyword>
<gene>
    <name evidence="7" type="ORF">BDP81DRAFT_418950</name>
</gene>
<dbReference type="PANTHER" id="PTHR24305">
    <property type="entry name" value="CYTOCHROME P450"/>
    <property type="match status" value="1"/>
</dbReference>
<keyword evidence="6" id="KW-1133">Transmembrane helix</keyword>